<proteinExistence type="inferred from homology"/>
<evidence type="ECO:0000256" key="1">
    <source>
        <dbReference type="ARBA" id="ARBA00006484"/>
    </source>
</evidence>
<dbReference type="InterPro" id="IPR002347">
    <property type="entry name" value="SDR_fam"/>
</dbReference>
<dbReference type="Proteomes" id="UP000663828">
    <property type="component" value="Unassembled WGS sequence"/>
</dbReference>
<dbReference type="SUPFAM" id="SSF51735">
    <property type="entry name" value="NAD(P)-binding Rossmann-fold domains"/>
    <property type="match status" value="1"/>
</dbReference>
<keyword evidence="2" id="KW-0521">NADP</keyword>
<feature type="region of interest" description="Disordered" evidence="3">
    <location>
        <begin position="1"/>
        <end position="61"/>
    </location>
</feature>
<evidence type="ECO:0000256" key="2">
    <source>
        <dbReference type="ARBA" id="ARBA00022857"/>
    </source>
</evidence>
<dbReference type="PANTHER" id="PTHR44252">
    <property type="entry name" value="D-ERYTHRULOSE REDUCTASE"/>
    <property type="match status" value="1"/>
</dbReference>
<dbReference type="Gene3D" id="3.40.50.720">
    <property type="entry name" value="NAD(P)-binding Rossmann-like Domain"/>
    <property type="match status" value="1"/>
</dbReference>
<dbReference type="GO" id="GO:0004090">
    <property type="term" value="F:carbonyl reductase (NADPH) activity"/>
    <property type="evidence" value="ECO:0007669"/>
    <property type="project" value="TreeGrafter"/>
</dbReference>
<dbReference type="GO" id="GO:0006006">
    <property type="term" value="P:glucose metabolic process"/>
    <property type="evidence" value="ECO:0007669"/>
    <property type="project" value="TreeGrafter"/>
</dbReference>
<protein>
    <recommendedName>
        <fullName evidence="6">L-xylulose reductase-like protein</fullName>
    </recommendedName>
</protein>
<dbReference type="InterPro" id="IPR051737">
    <property type="entry name" value="L-xylulose/Carbonyl_redctase"/>
</dbReference>
<sequence>MFPSLIQSANDSQHRSNSQANHHPVSTNLFVKSSSKTVTSSKRELTPTVTSSKTVTDEHLDSHSNLDERNFFENKTACVTGAGRGIGRAIAVRLAQLGCRVIAIGRTEDYLIDLAKEHQNIVPVAVDVKNWTATKTAIKPYLPIQLLVNNAGILMLNDFLNIKREDFDESFQTNVRSVISMTQEITKDLISRSMPGSVVNVSSIASEIAAKKFMIYSGTKACMDAFTRNMAGELGPYQIRVNSVQPTVVLTDMGKAAGWENQQQSAPLLAKTPLGRFAEIHEVVEPIIFLLSDKSSMITGACLPIDGGYLVT</sequence>
<gene>
    <name evidence="4" type="ORF">XAT740_LOCUS12763</name>
</gene>
<keyword evidence="5" id="KW-1185">Reference proteome</keyword>
<dbReference type="AlphaFoldDB" id="A0A814G7C1"/>
<organism evidence="4 5">
    <name type="scientific">Adineta ricciae</name>
    <name type="common">Rotifer</name>
    <dbReference type="NCBI Taxonomy" id="249248"/>
    <lineage>
        <taxon>Eukaryota</taxon>
        <taxon>Metazoa</taxon>
        <taxon>Spiralia</taxon>
        <taxon>Gnathifera</taxon>
        <taxon>Rotifera</taxon>
        <taxon>Eurotatoria</taxon>
        <taxon>Bdelloidea</taxon>
        <taxon>Adinetida</taxon>
        <taxon>Adinetidae</taxon>
        <taxon>Adineta</taxon>
    </lineage>
</organism>
<dbReference type="PRINTS" id="PR00081">
    <property type="entry name" value="GDHRDH"/>
</dbReference>
<name>A0A814G7C1_ADIRI</name>
<reference evidence="4" key="1">
    <citation type="submission" date="2021-02" db="EMBL/GenBank/DDBJ databases">
        <authorList>
            <person name="Nowell W R."/>
        </authorList>
    </citation>
    <scope>NUCLEOTIDE SEQUENCE</scope>
</reference>
<dbReference type="InterPro" id="IPR036291">
    <property type="entry name" value="NAD(P)-bd_dom_sf"/>
</dbReference>
<evidence type="ECO:0000256" key="3">
    <source>
        <dbReference type="SAM" id="MobiDB-lite"/>
    </source>
</evidence>
<evidence type="ECO:0008006" key="6">
    <source>
        <dbReference type="Google" id="ProtNLM"/>
    </source>
</evidence>
<evidence type="ECO:0000313" key="5">
    <source>
        <dbReference type="Proteomes" id="UP000663828"/>
    </source>
</evidence>
<feature type="compositionally biased region" description="Low complexity" evidence="3">
    <location>
        <begin position="31"/>
        <end position="40"/>
    </location>
</feature>
<feature type="compositionally biased region" description="Polar residues" evidence="3">
    <location>
        <begin position="1"/>
        <end position="30"/>
    </location>
</feature>
<dbReference type="PRINTS" id="PR00080">
    <property type="entry name" value="SDRFAMILY"/>
</dbReference>
<dbReference type="PANTHER" id="PTHR44252:SF3">
    <property type="entry name" value="D-ERYTHRULOSE REDUCTASE-RELATED"/>
    <property type="match status" value="1"/>
</dbReference>
<dbReference type="Pfam" id="PF13561">
    <property type="entry name" value="adh_short_C2"/>
    <property type="match status" value="1"/>
</dbReference>
<comment type="similarity">
    <text evidence="1">Belongs to the short-chain dehydrogenases/reductases (SDR) family.</text>
</comment>
<dbReference type="EMBL" id="CAJNOR010000726">
    <property type="protein sequence ID" value="CAF0992335.1"/>
    <property type="molecule type" value="Genomic_DNA"/>
</dbReference>
<accession>A0A814G7C1</accession>
<comment type="caution">
    <text evidence="4">The sequence shown here is derived from an EMBL/GenBank/DDBJ whole genome shotgun (WGS) entry which is preliminary data.</text>
</comment>
<evidence type="ECO:0000313" key="4">
    <source>
        <dbReference type="EMBL" id="CAF0992335.1"/>
    </source>
</evidence>
<dbReference type="GO" id="GO:0050038">
    <property type="term" value="F:L-xylulose reductase (NADPH) activity"/>
    <property type="evidence" value="ECO:0007669"/>
    <property type="project" value="TreeGrafter"/>
</dbReference>
<dbReference type="FunFam" id="3.40.50.720:FF:000084">
    <property type="entry name" value="Short-chain dehydrogenase reductase"/>
    <property type="match status" value="1"/>
</dbReference>
<dbReference type="GO" id="GO:0005997">
    <property type="term" value="P:xylulose metabolic process"/>
    <property type="evidence" value="ECO:0007669"/>
    <property type="project" value="TreeGrafter"/>
</dbReference>